<name>A0ABV5TC11_9ACTN</name>
<keyword evidence="2" id="KW-0521">NADP</keyword>
<comment type="similarity">
    <text evidence="1 4">Belongs to the short-chain dehydrogenases/reductases (SDR) family.</text>
</comment>
<evidence type="ECO:0000256" key="4">
    <source>
        <dbReference type="RuleBase" id="RU000363"/>
    </source>
</evidence>
<feature type="compositionally biased region" description="Basic and acidic residues" evidence="5">
    <location>
        <begin position="63"/>
        <end position="72"/>
    </location>
</feature>
<comment type="caution">
    <text evidence="6">The sequence shown here is derived from an EMBL/GenBank/DDBJ whole genome shotgun (WGS) entry which is preliminary data.</text>
</comment>
<evidence type="ECO:0000256" key="3">
    <source>
        <dbReference type="ARBA" id="ARBA00023002"/>
    </source>
</evidence>
<dbReference type="InterPro" id="IPR002347">
    <property type="entry name" value="SDR_fam"/>
</dbReference>
<evidence type="ECO:0000313" key="7">
    <source>
        <dbReference type="Proteomes" id="UP001589610"/>
    </source>
</evidence>
<gene>
    <name evidence="6" type="ORF">ACFFRH_10715</name>
</gene>
<dbReference type="PRINTS" id="PR00080">
    <property type="entry name" value="SDRFAMILY"/>
</dbReference>
<dbReference type="Pfam" id="PF00106">
    <property type="entry name" value="adh_short"/>
    <property type="match status" value="2"/>
</dbReference>
<feature type="compositionally biased region" description="Gly residues" evidence="5">
    <location>
        <begin position="49"/>
        <end position="62"/>
    </location>
</feature>
<dbReference type="Proteomes" id="UP001589610">
    <property type="component" value="Unassembled WGS sequence"/>
</dbReference>
<dbReference type="RefSeq" id="WP_386155970.1">
    <property type="nucleotide sequence ID" value="NZ_JBHMBS010000004.1"/>
</dbReference>
<evidence type="ECO:0000256" key="5">
    <source>
        <dbReference type="SAM" id="MobiDB-lite"/>
    </source>
</evidence>
<organism evidence="6 7">
    <name type="scientific">Streptosporangium vulgare</name>
    <dbReference type="NCBI Taxonomy" id="46190"/>
    <lineage>
        <taxon>Bacteria</taxon>
        <taxon>Bacillati</taxon>
        <taxon>Actinomycetota</taxon>
        <taxon>Actinomycetes</taxon>
        <taxon>Streptosporangiales</taxon>
        <taxon>Streptosporangiaceae</taxon>
        <taxon>Streptosporangium</taxon>
    </lineage>
</organism>
<dbReference type="PROSITE" id="PS00061">
    <property type="entry name" value="ADH_SHORT"/>
    <property type="match status" value="1"/>
</dbReference>
<dbReference type="InterPro" id="IPR020904">
    <property type="entry name" value="Sc_DH/Rdtase_CS"/>
</dbReference>
<keyword evidence="3" id="KW-0560">Oxidoreductase</keyword>
<dbReference type="PANTHER" id="PTHR43490">
    <property type="entry name" value="(+)-NEOMENTHOL DEHYDROGENASE"/>
    <property type="match status" value="1"/>
</dbReference>
<dbReference type="SUPFAM" id="SSF51735">
    <property type="entry name" value="NAD(P)-binding Rossmann-fold domains"/>
    <property type="match status" value="1"/>
</dbReference>
<dbReference type="PRINTS" id="PR00081">
    <property type="entry name" value="GDHRDH"/>
</dbReference>
<dbReference type="Gene3D" id="3.40.50.720">
    <property type="entry name" value="NAD(P)-binding Rossmann-like Domain"/>
    <property type="match status" value="1"/>
</dbReference>
<sequence length="259" mass="26820">MTTTLITGANKGLGFETARRLVAEGHTVYVGARDARRGEEAVEKLNAGTGAGLDAGNGVEGAGDGHAREAGRGEARPLLIDVTDDDSVRAAVAVVREQAGRLDVLVNNAGVAGPHRPVEEITVADVRTVYETNVFGVVRVTRAFLPLLENGDAPVVVNVGSGLGSLAVTLDPGRLESTVPALAYASSKSALNMITSQYAKAYPKIRINVVDPGYTATDLNDNSGVQTVEEGAEIIVRMALVGEDGPTGGYFDAAGPVPW</sequence>
<evidence type="ECO:0000256" key="1">
    <source>
        <dbReference type="ARBA" id="ARBA00006484"/>
    </source>
</evidence>
<proteinExistence type="inferred from homology"/>
<dbReference type="EMBL" id="JBHMBS010000004">
    <property type="protein sequence ID" value="MFB9675960.1"/>
    <property type="molecule type" value="Genomic_DNA"/>
</dbReference>
<evidence type="ECO:0000256" key="2">
    <source>
        <dbReference type="ARBA" id="ARBA00022857"/>
    </source>
</evidence>
<feature type="region of interest" description="Disordered" evidence="5">
    <location>
        <begin position="48"/>
        <end position="72"/>
    </location>
</feature>
<reference evidence="6 7" key="1">
    <citation type="submission" date="2024-09" db="EMBL/GenBank/DDBJ databases">
        <authorList>
            <person name="Sun Q."/>
            <person name="Mori K."/>
        </authorList>
    </citation>
    <scope>NUCLEOTIDE SEQUENCE [LARGE SCALE GENOMIC DNA]</scope>
    <source>
        <strain evidence="6 7">JCM 3028</strain>
    </source>
</reference>
<protein>
    <submittedName>
        <fullName evidence="6">SDR family NAD(P)-dependent oxidoreductase</fullName>
    </submittedName>
</protein>
<accession>A0ABV5TC11</accession>
<keyword evidence="7" id="KW-1185">Reference proteome</keyword>
<dbReference type="InterPro" id="IPR036291">
    <property type="entry name" value="NAD(P)-bd_dom_sf"/>
</dbReference>
<dbReference type="PANTHER" id="PTHR43490:SF99">
    <property type="entry name" value="SHORT-CHAIN DEHYDROGENASE_REDUCTASE"/>
    <property type="match status" value="1"/>
</dbReference>
<evidence type="ECO:0000313" key="6">
    <source>
        <dbReference type="EMBL" id="MFB9675960.1"/>
    </source>
</evidence>